<dbReference type="Proteomes" id="UP000000560">
    <property type="component" value="Chromosome V"/>
</dbReference>
<feature type="transmembrane region" description="Helical" evidence="6">
    <location>
        <begin position="173"/>
        <end position="198"/>
    </location>
</feature>
<keyword evidence="3 6" id="KW-1133">Transmembrane helix</keyword>
<dbReference type="eggNOG" id="ENOG502S35T">
    <property type="taxonomic scope" value="Eukaryota"/>
</dbReference>
<dbReference type="HOGENOM" id="CLU_061428_0_0_1"/>
<evidence type="ECO:0000256" key="5">
    <source>
        <dbReference type="SAM" id="MobiDB-lite"/>
    </source>
</evidence>
<dbReference type="InParanoid" id="Q5ATR9"/>
<evidence type="ECO:0000256" key="6">
    <source>
        <dbReference type="SAM" id="Phobius"/>
    </source>
</evidence>
<evidence type="ECO:0000313" key="7">
    <source>
        <dbReference type="EMBL" id="CBF80283.1"/>
    </source>
</evidence>
<evidence type="ECO:0000256" key="2">
    <source>
        <dbReference type="ARBA" id="ARBA00022692"/>
    </source>
</evidence>
<name>Q5ATR9_EMENI</name>
<dbReference type="AlphaFoldDB" id="Q5ATR9"/>
<dbReference type="GO" id="GO:0071944">
    <property type="term" value="C:cell periphery"/>
    <property type="evidence" value="ECO:0007669"/>
    <property type="project" value="UniProtKB-ARBA"/>
</dbReference>
<dbReference type="PANTHER" id="PTHR15549">
    <property type="entry name" value="PAIRED IMMUNOGLOBULIN-LIKE TYPE 2 RECEPTOR"/>
    <property type="match status" value="1"/>
</dbReference>
<dbReference type="OrthoDB" id="4779287at2759"/>
<feature type="compositionally biased region" description="Low complexity" evidence="5">
    <location>
        <begin position="133"/>
        <end position="171"/>
    </location>
</feature>
<sequence>MTDYGPPYGYAVRRNGTCDTAANEVKCTNPWEDWLNCCPEGTVCGDGAVCCPTDSGCAAPIEANPHCANNATWDLYQLDGYLCCDSDTNGFSFSGLVYNGSQTTGFGCADGYPTGRDTEVLVPVAYGNETDTDSSSSSMPSPTTTPSTSPRPDSPTASETNLTSDSSSSSTNAGAIAGGVVGGVAGLALIVALIWSLLRRRRQAAAAMGAPISGAGGLTEHFGADPAKGQYAVAPAELGDNAVRAELTGSQNQQDGIPHELPGAMPSR</sequence>
<accession>C8VE01</accession>
<evidence type="ECO:0000256" key="4">
    <source>
        <dbReference type="ARBA" id="ARBA00023136"/>
    </source>
</evidence>
<dbReference type="GO" id="GO:0016020">
    <property type="term" value="C:membrane"/>
    <property type="evidence" value="ECO:0007669"/>
    <property type="project" value="UniProtKB-SubCell"/>
</dbReference>
<dbReference type="InterPro" id="IPR051694">
    <property type="entry name" value="Immunoregulatory_rcpt-like"/>
</dbReference>
<accession>Q5ATR9</accession>
<dbReference type="OMA" id="HCANETW"/>
<dbReference type="PANTHER" id="PTHR15549:SF27">
    <property type="entry name" value="CHITIN-BINDING TYPE-1 DOMAIN-CONTAINING PROTEIN"/>
    <property type="match status" value="1"/>
</dbReference>
<dbReference type="GeneID" id="2868720"/>
<keyword evidence="8" id="KW-1185">Reference proteome</keyword>
<dbReference type="EMBL" id="BN001305">
    <property type="protein sequence ID" value="CBF80283.1"/>
    <property type="molecule type" value="Genomic_DNA"/>
</dbReference>
<protein>
    <submittedName>
        <fullName evidence="7">Uncharacterized protein</fullName>
    </submittedName>
</protein>
<keyword evidence="4 6" id="KW-0472">Membrane</keyword>
<proteinExistence type="predicted"/>
<dbReference type="KEGG" id="ani:ANIA_08311"/>
<dbReference type="VEuPathDB" id="FungiDB:AN8311"/>
<organism evidence="7 8">
    <name type="scientific">Emericella nidulans (strain FGSC A4 / ATCC 38163 / CBS 112.46 / NRRL 194 / M139)</name>
    <name type="common">Aspergillus nidulans</name>
    <dbReference type="NCBI Taxonomy" id="227321"/>
    <lineage>
        <taxon>Eukaryota</taxon>
        <taxon>Fungi</taxon>
        <taxon>Dikarya</taxon>
        <taxon>Ascomycota</taxon>
        <taxon>Pezizomycotina</taxon>
        <taxon>Eurotiomycetes</taxon>
        <taxon>Eurotiomycetidae</taxon>
        <taxon>Eurotiales</taxon>
        <taxon>Aspergillaceae</taxon>
        <taxon>Aspergillus</taxon>
        <taxon>Aspergillus subgen. Nidulantes</taxon>
    </lineage>
</organism>
<feature type="region of interest" description="Disordered" evidence="5">
    <location>
        <begin position="247"/>
        <end position="268"/>
    </location>
</feature>
<reference evidence="8" key="2">
    <citation type="journal article" date="2009" name="Fungal Genet. Biol.">
        <title>The 2008 update of the Aspergillus nidulans genome annotation: a community effort.</title>
        <authorList>
            <person name="Wortman J.R."/>
            <person name="Gilsenan J.M."/>
            <person name="Joardar V."/>
            <person name="Deegan J."/>
            <person name="Clutterbuck J."/>
            <person name="Andersen M.R."/>
            <person name="Archer D."/>
            <person name="Bencina M."/>
            <person name="Braus G."/>
            <person name="Coutinho P."/>
            <person name="von Dohren H."/>
            <person name="Doonan J."/>
            <person name="Driessen A.J."/>
            <person name="Durek P."/>
            <person name="Espeso E."/>
            <person name="Fekete E."/>
            <person name="Flipphi M."/>
            <person name="Estrada C.G."/>
            <person name="Geysens S."/>
            <person name="Goldman G."/>
            <person name="de Groot P.W."/>
            <person name="Hansen K."/>
            <person name="Harris S.D."/>
            <person name="Heinekamp T."/>
            <person name="Helmstaedt K."/>
            <person name="Henrissat B."/>
            <person name="Hofmann G."/>
            <person name="Homan T."/>
            <person name="Horio T."/>
            <person name="Horiuchi H."/>
            <person name="James S."/>
            <person name="Jones M."/>
            <person name="Karaffa L."/>
            <person name="Karanyi Z."/>
            <person name="Kato M."/>
            <person name="Keller N."/>
            <person name="Kelly D.E."/>
            <person name="Kiel J.A."/>
            <person name="Kim J.M."/>
            <person name="van der Klei I.J."/>
            <person name="Klis F.M."/>
            <person name="Kovalchuk A."/>
            <person name="Krasevec N."/>
            <person name="Kubicek C.P."/>
            <person name="Liu B."/>
            <person name="Maccabe A."/>
            <person name="Meyer V."/>
            <person name="Mirabito P."/>
            <person name="Miskei M."/>
            <person name="Mos M."/>
            <person name="Mullins J."/>
            <person name="Nelson D.R."/>
            <person name="Nielsen J."/>
            <person name="Oakley B.R."/>
            <person name="Osmani S.A."/>
            <person name="Pakula T."/>
            <person name="Paszewski A."/>
            <person name="Paulsen I."/>
            <person name="Pilsyk S."/>
            <person name="Pocsi I."/>
            <person name="Punt P.J."/>
            <person name="Ram A.F."/>
            <person name="Ren Q."/>
            <person name="Robellet X."/>
            <person name="Robson G."/>
            <person name="Seiboth B."/>
            <person name="van Solingen P."/>
            <person name="Specht T."/>
            <person name="Sun J."/>
            <person name="Taheri-Talesh N."/>
            <person name="Takeshita N."/>
            <person name="Ussery D."/>
            <person name="vanKuyk P.A."/>
            <person name="Visser H."/>
            <person name="van de Vondervoort P.J."/>
            <person name="de Vries R.P."/>
            <person name="Walton J."/>
            <person name="Xiang X."/>
            <person name="Xiong Y."/>
            <person name="Zeng A.P."/>
            <person name="Brandt B.W."/>
            <person name="Cornell M.J."/>
            <person name="van den Hondel C.A."/>
            <person name="Visser J."/>
            <person name="Oliver S.G."/>
            <person name="Turner G."/>
        </authorList>
    </citation>
    <scope>GENOME REANNOTATION</scope>
    <source>
        <strain evidence="8">FGSC A4 / ATCC 38163 / CBS 112.46 / NRRL 194 / M139</strain>
    </source>
</reference>
<evidence type="ECO:0000313" key="8">
    <source>
        <dbReference type="Proteomes" id="UP000000560"/>
    </source>
</evidence>
<reference evidence="8" key="1">
    <citation type="journal article" date="2005" name="Nature">
        <title>Sequencing of Aspergillus nidulans and comparative analysis with A. fumigatus and A. oryzae.</title>
        <authorList>
            <person name="Galagan J.E."/>
            <person name="Calvo S.E."/>
            <person name="Cuomo C."/>
            <person name="Ma L.J."/>
            <person name="Wortman J.R."/>
            <person name="Batzoglou S."/>
            <person name="Lee S.I."/>
            <person name="Basturkmen M."/>
            <person name="Spevak C.C."/>
            <person name="Clutterbuck J."/>
            <person name="Kapitonov V."/>
            <person name="Jurka J."/>
            <person name="Scazzocchio C."/>
            <person name="Farman M."/>
            <person name="Butler J."/>
            <person name="Purcell S."/>
            <person name="Harris S."/>
            <person name="Braus G.H."/>
            <person name="Draht O."/>
            <person name="Busch S."/>
            <person name="D'Enfert C."/>
            <person name="Bouchier C."/>
            <person name="Goldman G.H."/>
            <person name="Bell-Pedersen D."/>
            <person name="Griffiths-Jones S."/>
            <person name="Doonan J.H."/>
            <person name="Yu J."/>
            <person name="Vienken K."/>
            <person name="Pain A."/>
            <person name="Freitag M."/>
            <person name="Selker E.U."/>
            <person name="Archer D.B."/>
            <person name="Penalva M.A."/>
            <person name="Oakley B.R."/>
            <person name="Momany M."/>
            <person name="Tanaka T."/>
            <person name="Kumagai T."/>
            <person name="Asai K."/>
            <person name="Machida M."/>
            <person name="Nierman W.C."/>
            <person name="Denning D.W."/>
            <person name="Caddick M."/>
            <person name="Hynes M."/>
            <person name="Paoletti M."/>
            <person name="Fischer R."/>
            <person name="Miller B."/>
            <person name="Dyer P."/>
            <person name="Sachs M.S."/>
            <person name="Osmani S.A."/>
            <person name="Birren B.W."/>
        </authorList>
    </citation>
    <scope>NUCLEOTIDE SEQUENCE [LARGE SCALE GENOMIC DNA]</scope>
    <source>
        <strain evidence="8">FGSC A4 / ATCC 38163 / CBS 112.46 / NRRL 194 / M139</strain>
    </source>
</reference>
<dbReference type="RefSeq" id="XP_681580.1">
    <property type="nucleotide sequence ID" value="XM_676488.1"/>
</dbReference>
<gene>
    <name evidence="7" type="ORF">ANIA_08311</name>
</gene>
<evidence type="ECO:0000256" key="1">
    <source>
        <dbReference type="ARBA" id="ARBA00004167"/>
    </source>
</evidence>
<comment type="subcellular location">
    <subcellularLocation>
        <location evidence="1">Membrane</location>
        <topology evidence="1">Single-pass membrane protein</topology>
    </subcellularLocation>
</comment>
<keyword evidence="2 6" id="KW-0812">Transmembrane</keyword>
<feature type="region of interest" description="Disordered" evidence="5">
    <location>
        <begin position="128"/>
        <end position="171"/>
    </location>
</feature>
<evidence type="ECO:0000256" key="3">
    <source>
        <dbReference type="ARBA" id="ARBA00022989"/>
    </source>
</evidence>